<reference evidence="2" key="1">
    <citation type="journal article" date="2019" name="Int. J. Syst. Evol. Microbiol.">
        <title>The Global Catalogue of Microorganisms (GCM) 10K type strain sequencing project: providing services to taxonomists for standard genome sequencing and annotation.</title>
        <authorList>
            <consortium name="The Broad Institute Genomics Platform"/>
            <consortium name="The Broad Institute Genome Sequencing Center for Infectious Disease"/>
            <person name="Wu L."/>
            <person name="Ma J."/>
        </authorList>
    </citation>
    <scope>NUCLEOTIDE SEQUENCE [LARGE SCALE GENOMIC DNA]</scope>
    <source>
        <strain evidence="2">CECT 8570</strain>
    </source>
</reference>
<comment type="caution">
    <text evidence="1">The sequence shown here is derived from an EMBL/GenBank/DDBJ whole genome shotgun (WGS) entry which is preliminary data.</text>
</comment>
<dbReference type="RefSeq" id="WP_290260777.1">
    <property type="nucleotide sequence ID" value="NZ_JAUFQG010000004.1"/>
</dbReference>
<proteinExistence type="predicted"/>
<gene>
    <name evidence="1" type="ORF">ACFOX3_19145</name>
</gene>
<evidence type="ECO:0000313" key="1">
    <source>
        <dbReference type="EMBL" id="MFC4364433.1"/>
    </source>
</evidence>
<evidence type="ECO:0008006" key="3">
    <source>
        <dbReference type="Google" id="ProtNLM"/>
    </source>
</evidence>
<accession>A0ABV8V9S1</accession>
<sequence>MNAQSVREQVCLIGRPSPLVGVLTAPANPVRPNCMMLILNSGVIHRVGACRLSVEVARGFSEKAGMSSFRFDYSGLGDSPVRRTELGRDELAQSEIGEVMDYLQASQGVSQFILFGLCSGARDAVHVAAGDERVVGVVQLDGYAYRNWRYYFTHYRARVFNFGAWKGLLAKVFAKLWSRVGRLIMPVSDESASARKVELGAEVNWGEYPPCSEIAAVYRSLAQRSVRLFVQFTGSWDDQYNYSGQFFDMFSEVNFGDTVNERLCPQLDHIHSDPRSRRELTEALAAWASSYVEDQGRN</sequence>
<dbReference type="EMBL" id="JBHSCX010000025">
    <property type="protein sequence ID" value="MFC4364433.1"/>
    <property type="molecule type" value="Genomic_DNA"/>
</dbReference>
<keyword evidence="2" id="KW-1185">Reference proteome</keyword>
<evidence type="ECO:0000313" key="2">
    <source>
        <dbReference type="Proteomes" id="UP001595840"/>
    </source>
</evidence>
<protein>
    <recommendedName>
        <fullName evidence="3">Serine aminopeptidase S33 domain-containing protein</fullName>
    </recommendedName>
</protein>
<dbReference type="InterPro" id="IPR029058">
    <property type="entry name" value="AB_hydrolase_fold"/>
</dbReference>
<organism evidence="1 2">
    <name type="scientific">Simiduia curdlanivorans</name>
    <dbReference type="NCBI Taxonomy" id="1492769"/>
    <lineage>
        <taxon>Bacteria</taxon>
        <taxon>Pseudomonadati</taxon>
        <taxon>Pseudomonadota</taxon>
        <taxon>Gammaproteobacteria</taxon>
        <taxon>Cellvibrionales</taxon>
        <taxon>Cellvibrionaceae</taxon>
        <taxon>Simiduia</taxon>
    </lineage>
</organism>
<dbReference type="Gene3D" id="3.40.50.1820">
    <property type="entry name" value="alpha/beta hydrolase"/>
    <property type="match status" value="1"/>
</dbReference>
<name>A0ABV8V9S1_9GAMM</name>
<dbReference type="SUPFAM" id="SSF53474">
    <property type="entry name" value="alpha/beta-Hydrolases"/>
    <property type="match status" value="1"/>
</dbReference>
<dbReference type="Proteomes" id="UP001595840">
    <property type="component" value="Unassembled WGS sequence"/>
</dbReference>